<keyword evidence="2" id="KW-1185">Reference proteome</keyword>
<evidence type="ECO:0000313" key="1">
    <source>
        <dbReference type="EMBL" id="MFB9475730.1"/>
    </source>
</evidence>
<protein>
    <submittedName>
        <fullName evidence="1">Cyanamide hydratase</fullName>
    </submittedName>
</protein>
<evidence type="ECO:0000313" key="2">
    <source>
        <dbReference type="Proteomes" id="UP001589568"/>
    </source>
</evidence>
<dbReference type="PANTHER" id="PTHR35569:SF1">
    <property type="entry name" value="CYANAMIDE HYDRATASE DDI2-RELATED"/>
    <property type="match status" value="1"/>
</dbReference>
<dbReference type="SUPFAM" id="SSF109604">
    <property type="entry name" value="HD-domain/PDEase-like"/>
    <property type="match status" value="1"/>
</dbReference>
<dbReference type="Proteomes" id="UP001589568">
    <property type="component" value="Unassembled WGS sequence"/>
</dbReference>
<accession>A0ABV5NZJ2</accession>
<dbReference type="Gene3D" id="1.10.3210.10">
    <property type="entry name" value="Hypothetical protein af1432"/>
    <property type="match status" value="1"/>
</dbReference>
<comment type="caution">
    <text evidence="1">The sequence shown here is derived from an EMBL/GenBank/DDBJ whole genome shotgun (WGS) entry which is preliminary data.</text>
</comment>
<dbReference type="EMBL" id="JBHMCF010000045">
    <property type="protein sequence ID" value="MFB9475730.1"/>
    <property type="molecule type" value="Genomic_DNA"/>
</dbReference>
<organism evidence="1 2">
    <name type="scientific">Nonomuraea salmonea</name>
    <dbReference type="NCBI Taxonomy" id="46181"/>
    <lineage>
        <taxon>Bacteria</taxon>
        <taxon>Bacillati</taxon>
        <taxon>Actinomycetota</taxon>
        <taxon>Actinomycetes</taxon>
        <taxon>Streptosporangiales</taxon>
        <taxon>Streptosporangiaceae</taxon>
        <taxon>Nonomuraea</taxon>
    </lineage>
</organism>
<name>A0ABV5NZJ2_9ACTN</name>
<dbReference type="RefSeq" id="WP_345394812.1">
    <property type="nucleotide sequence ID" value="NZ_BAAAXS010000001.1"/>
</dbReference>
<dbReference type="PANTHER" id="PTHR35569">
    <property type="entry name" value="CYANAMIDE HYDRATASE DDI2-RELATED"/>
    <property type="match status" value="1"/>
</dbReference>
<sequence length="192" mass="20952">MTSETPATTAALTVARRFYPPALLDHCVRTRLWGTTYAAAHGIAIDDELFSVAALLHDMGLTKAFDSHTVPFEEAGGCLGWVFCTAAGWPDERAARAEEIIVLHMRADVPAADDPEAHVLQVASSFEVVGRWHEQFPDHVRADVLTRHPRRDFPAGLLAAFEDQARRKPGSAAARSVRNALAERMAANPLDS</sequence>
<proteinExistence type="predicted"/>
<gene>
    <name evidence="1" type="ORF">ACFFR3_40100</name>
</gene>
<reference evidence="1 2" key="1">
    <citation type="submission" date="2024-09" db="EMBL/GenBank/DDBJ databases">
        <authorList>
            <person name="Sun Q."/>
            <person name="Mori K."/>
        </authorList>
    </citation>
    <scope>NUCLEOTIDE SEQUENCE [LARGE SCALE GENOMIC DNA]</scope>
    <source>
        <strain evidence="1 2">JCM 3324</strain>
    </source>
</reference>